<dbReference type="RefSeq" id="WP_076587212.1">
    <property type="nucleotide sequence ID" value="NZ_FTLW01000003.1"/>
</dbReference>
<dbReference type="AlphaFoldDB" id="A0A1N6TFE8"/>
<dbReference type="EMBL" id="FTLW01000003">
    <property type="protein sequence ID" value="SIQ52055.1"/>
    <property type="molecule type" value="Genomic_DNA"/>
</dbReference>
<dbReference type="InterPro" id="IPR004046">
    <property type="entry name" value="GST_C"/>
</dbReference>
<dbReference type="SUPFAM" id="SSF47616">
    <property type="entry name" value="GST C-terminal domain-like"/>
    <property type="match status" value="1"/>
</dbReference>
<dbReference type="OrthoDB" id="8772754at2"/>
<protein>
    <submittedName>
        <fullName evidence="3">Glutathione S-transferase</fullName>
    </submittedName>
</protein>
<dbReference type="Pfam" id="PF13417">
    <property type="entry name" value="GST_N_3"/>
    <property type="match status" value="1"/>
</dbReference>
<dbReference type="SFLD" id="SFLDG00358">
    <property type="entry name" value="Main_(cytGST)"/>
    <property type="match status" value="1"/>
</dbReference>
<gene>
    <name evidence="3" type="ORF">SAMN05421546_1358</name>
</gene>
<proteinExistence type="predicted"/>
<dbReference type="CDD" id="cd03188">
    <property type="entry name" value="GST_C_Beta"/>
    <property type="match status" value="1"/>
</dbReference>
<name>A0A1N6TFE8_9GAMM</name>
<dbReference type="STRING" id="1604334.SAMN05421546_1358"/>
<dbReference type="InterPro" id="IPR036282">
    <property type="entry name" value="Glutathione-S-Trfase_C_sf"/>
</dbReference>
<dbReference type="GO" id="GO:0016740">
    <property type="term" value="F:transferase activity"/>
    <property type="evidence" value="ECO:0007669"/>
    <property type="project" value="UniProtKB-KW"/>
</dbReference>
<feature type="domain" description="GST C-terminal" evidence="2">
    <location>
        <begin position="83"/>
        <end position="204"/>
    </location>
</feature>
<dbReference type="SFLD" id="SFLDG01150">
    <property type="entry name" value="Main.1:_Beta-like"/>
    <property type="match status" value="1"/>
</dbReference>
<dbReference type="PROSITE" id="PS50404">
    <property type="entry name" value="GST_NTER"/>
    <property type="match status" value="1"/>
</dbReference>
<dbReference type="Pfam" id="PF00043">
    <property type="entry name" value="GST_C"/>
    <property type="match status" value="1"/>
</dbReference>
<evidence type="ECO:0000313" key="4">
    <source>
        <dbReference type="Proteomes" id="UP000241788"/>
    </source>
</evidence>
<dbReference type="PROSITE" id="PS50405">
    <property type="entry name" value="GST_CTER"/>
    <property type="match status" value="1"/>
</dbReference>
<evidence type="ECO:0000259" key="1">
    <source>
        <dbReference type="PROSITE" id="PS50404"/>
    </source>
</evidence>
<accession>A0A1N6TFE8</accession>
<dbReference type="PANTHER" id="PTHR44051:SF8">
    <property type="entry name" value="GLUTATHIONE S-TRANSFERASE GSTA"/>
    <property type="match status" value="1"/>
</dbReference>
<dbReference type="InterPro" id="IPR036249">
    <property type="entry name" value="Thioredoxin-like_sf"/>
</dbReference>
<dbReference type="Gene3D" id="1.20.1050.10">
    <property type="match status" value="1"/>
</dbReference>
<reference evidence="4" key="1">
    <citation type="submission" date="2017-01" db="EMBL/GenBank/DDBJ databases">
        <authorList>
            <person name="Varghese N."/>
            <person name="Submissions S."/>
        </authorList>
    </citation>
    <scope>NUCLEOTIDE SEQUENCE [LARGE SCALE GENOMIC DNA]</scope>
    <source>
        <strain evidence="4">UM1</strain>
    </source>
</reference>
<evidence type="ECO:0000259" key="2">
    <source>
        <dbReference type="PROSITE" id="PS50405"/>
    </source>
</evidence>
<dbReference type="PANTHER" id="PTHR44051">
    <property type="entry name" value="GLUTATHIONE S-TRANSFERASE-RELATED"/>
    <property type="match status" value="1"/>
</dbReference>
<feature type="domain" description="GST N-terminal" evidence="1">
    <location>
        <begin position="1"/>
        <end position="77"/>
    </location>
</feature>
<keyword evidence="4" id="KW-1185">Reference proteome</keyword>
<dbReference type="InterPro" id="IPR010987">
    <property type="entry name" value="Glutathione-S-Trfase_C-like"/>
</dbReference>
<dbReference type="InterPro" id="IPR040079">
    <property type="entry name" value="Glutathione_S-Trfase"/>
</dbReference>
<dbReference type="SFLD" id="SFLDS00019">
    <property type="entry name" value="Glutathione_Transferase_(cytos"/>
    <property type="match status" value="1"/>
</dbReference>
<dbReference type="Proteomes" id="UP000241788">
    <property type="component" value="Unassembled WGS sequence"/>
</dbReference>
<dbReference type="SUPFAM" id="SSF52833">
    <property type="entry name" value="Thioredoxin-like"/>
    <property type="match status" value="1"/>
</dbReference>
<evidence type="ECO:0000313" key="3">
    <source>
        <dbReference type="EMBL" id="SIQ52055.1"/>
    </source>
</evidence>
<keyword evidence="3" id="KW-0808">Transferase</keyword>
<organism evidence="3 4">
    <name type="scientific">Solilutibacter tolerans</name>
    <dbReference type="NCBI Taxonomy" id="1604334"/>
    <lineage>
        <taxon>Bacteria</taxon>
        <taxon>Pseudomonadati</taxon>
        <taxon>Pseudomonadota</taxon>
        <taxon>Gammaproteobacteria</taxon>
        <taxon>Lysobacterales</taxon>
        <taxon>Lysobacteraceae</taxon>
        <taxon>Solilutibacter</taxon>
    </lineage>
</organism>
<dbReference type="InterPro" id="IPR004045">
    <property type="entry name" value="Glutathione_S-Trfase_N"/>
</dbReference>
<dbReference type="Gene3D" id="3.40.30.10">
    <property type="entry name" value="Glutaredoxin"/>
    <property type="match status" value="1"/>
</dbReference>
<sequence length="204" mass="22307">MKLYSKPGACSTADHIALQWTGQPFEVEVVTQQQIKEPAFLALNPAGSVPVIVDGDFVLTQNAAIMGYIADTYPQAGLAGDGSTQQRAEATRWLAFCNSDLHPAFTPLFAPGLFMEGAENYDTVKALAAKRVRRYYETADKRLGETGNWLAGFRSFADPYLFITMGWAKKLGVDLSDLTHLQDFHKRMLADAGVQAALKAEGLM</sequence>
<dbReference type="CDD" id="cd03057">
    <property type="entry name" value="GST_N_Beta"/>
    <property type="match status" value="1"/>
</dbReference>